<gene>
    <name evidence="3 4" type="primary">rpiA</name>
    <name evidence="4" type="ORF">ET464_05875</name>
</gene>
<comment type="catalytic activity">
    <reaction evidence="1 3">
        <text>aldehydo-D-ribose 5-phosphate = D-ribulose 5-phosphate</text>
        <dbReference type="Rhea" id="RHEA:14657"/>
        <dbReference type="ChEBI" id="CHEBI:58121"/>
        <dbReference type="ChEBI" id="CHEBI:58273"/>
        <dbReference type="EC" id="5.3.1.6"/>
    </reaction>
</comment>
<dbReference type="CDD" id="cd01398">
    <property type="entry name" value="RPI_A"/>
    <property type="match status" value="1"/>
</dbReference>
<evidence type="ECO:0000313" key="5">
    <source>
        <dbReference type="Proteomes" id="UP000293568"/>
    </source>
</evidence>
<feature type="binding site" evidence="3">
    <location>
        <begin position="80"/>
        <end position="83"/>
    </location>
    <ligand>
        <name>substrate</name>
    </ligand>
</feature>
<reference evidence="4 5" key="1">
    <citation type="submission" date="2019-01" db="EMBL/GenBank/DDBJ databases">
        <title>Genome sequencing of strain FW100M-2.</title>
        <authorList>
            <person name="Heo J."/>
            <person name="Kim S.-J."/>
            <person name="Kim J.-S."/>
            <person name="Hong S.-B."/>
            <person name="Kwon S.-W."/>
        </authorList>
    </citation>
    <scope>NUCLEOTIDE SEQUENCE [LARGE SCALE GENOMIC DNA]</scope>
    <source>
        <strain evidence="4 5">FW100M-2</strain>
    </source>
</reference>
<dbReference type="Gene3D" id="3.40.50.1360">
    <property type="match status" value="1"/>
</dbReference>
<comment type="subunit">
    <text evidence="3">Homodimer.</text>
</comment>
<dbReference type="GO" id="GO:0009052">
    <property type="term" value="P:pentose-phosphate shunt, non-oxidative branch"/>
    <property type="evidence" value="ECO:0007669"/>
    <property type="project" value="UniProtKB-UniRule"/>
</dbReference>
<dbReference type="NCBIfam" id="NF001924">
    <property type="entry name" value="PRK00702.1"/>
    <property type="match status" value="1"/>
</dbReference>
<evidence type="ECO:0000256" key="2">
    <source>
        <dbReference type="ARBA" id="ARBA00023235"/>
    </source>
</evidence>
<dbReference type="EMBL" id="CP035492">
    <property type="protein sequence ID" value="QAY65985.1"/>
    <property type="molecule type" value="Genomic_DNA"/>
</dbReference>
<dbReference type="Gene3D" id="3.30.70.260">
    <property type="match status" value="1"/>
</dbReference>
<dbReference type="HAMAP" id="MF_00170">
    <property type="entry name" value="Rib_5P_isom_A"/>
    <property type="match status" value="1"/>
</dbReference>
<dbReference type="RefSeq" id="WP_129439076.1">
    <property type="nucleotide sequence ID" value="NZ_CP035492.1"/>
</dbReference>
<keyword evidence="5" id="KW-1185">Reference proteome</keyword>
<evidence type="ECO:0000256" key="3">
    <source>
        <dbReference type="HAMAP-Rule" id="MF_00170"/>
    </source>
</evidence>
<dbReference type="OrthoDB" id="5870696at2"/>
<dbReference type="GO" id="GO:0006014">
    <property type="term" value="P:D-ribose metabolic process"/>
    <property type="evidence" value="ECO:0007669"/>
    <property type="project" value="TreeGrafter"/>
</dbReference>
<dbReference type="GO" id="GO:0004751">
    <property type="term" value="F:ribose-5-phosphate isomerase activity"/>
    <property type="evidence" value="ECO:0007669"/>
    <property type="project" value="UniProtKB-UniRule"/>
</dbReference>
<accession>A0A4P6EU36</accession>
<sequence length="220" mass="23371">MNLKKLAADKAVELIENGMTVGLGTGSTAYWAIHGIADRMKEGLSIRAVATSEASDKLARELGIPIVPFHEVDVIDITIDGADETDSQMNLIKGGGGALLREKIVAASSRQLIIIVDESKVVDRLGKFPLPVEVVPFAVELTLKKLAKLGCEPKLRLTEDGSLFKTDNGNYTADCSFGSISDPAGLHDELNAIPGVVDNGLFIRMASRVIVGSEKGISTL</sequence>
<dbReference type="SUPFAM" id="SSF100950">
    <property type="entry name" value="NagB/RpiA/CoA transferase-like"/>
    <property type="match status" value="1"/>
</dbReference>
<dbReference type="GO" id="GO:0005829">
    <property type="term" value="C:cytosol"/>
    <property type="evidence" value="ECO:0007669"/>
    <property type="project" value="TreeGrafter"/>
</dbReference>
<dbReference type="UniPathway" id="UPA00115">
    <property type="reaction ID" value="UER00412"/>
</dbReference>
<dbReference type="NCBIfam" id="TIGR00021">
    <property type="entry name" value="rpiA"/>
    <property type="match status" value="1"/>
</dbReference>
<dbReference type="InterPro" id="IPR020672">
    <property type="entry name" value="Ribose5P_isomerase_typA_subgr"/>
</dbReference>
<proteinExistence type="inferred from homology"/>
<dbReference type="PANTHER" id="PTHR11934">
    <property type="entry name" value="RIBOSE-5-PHOSPHATE ISOMERASE"/>
    <property type="match status" value="1"/>
</dbReference>
<protein>
    <recommendedName>
        <fullName evidence="3">Ribose-5-phosphate isomerase A</fullName>
        <ecNumber evidence="3">5.3.1.6</ecNumber>
    </recommendedName>
    <alternativeName>
        <fullName evidence="3">Phosphoriboisomerase A</fullName>
        <shortName evidence="3">PRI</shortName>
    </alternativeName>
</protein>
<dbReference type="Pfam" id="PF06026">
    <property type="entry name" value="Rib_5-P_isom_A"/>
    <property type="match status" value="1"/>
</dbReference>
<name>A0A4P6EU36_9BACL</name>
<dbReference type="FunFam" id="3.40.50.1360:FF:000001">
    <property type="entry name" value="Ribose-5-phosphate isomerase A"/>
    <property type="match status" value="1"/>
</dbReference>
<dbReference type="EC" id="5.3.1.6" evidence="3"/>
<feature type="active site" description="Proton acceptor" evidence="3">
    <location>
        <position position="102"/>
    </location>
</feature>
<dbReference type="InterPro" id="IPR037171">
    <property type="entry name" value="NagB/RpiA_transferase-like"/>
</dbReference>
<keyword evidence="2 3" id="KW-0413">Isomerase</keyword>
<dbReference type="PANTHER" id="PTHR11934:SF0">
    <property type="entry name" value="RIBOSE-5-PHOSPHATE ISOMERASE"/>
    <property type="match status" value="1"/>
</dbReference>
<evidence type="ECO:0000256" key="1">
    <source>
        <dbReference type="ARBA" id="ARBA00001713"/>
    </source>
</evidence>
<organism evidence="4 5">
    <name type="scientific">Paenibacillus protaetiae</name>
    <dbReference type="NCBI Taxonomy" id="2509456"/>
    <lineage>
        <taxon>Bacteria</taxon>
        <taxon>Bacillati</taxon>
        <taxon>Bacillota</taxon>
        <taxon>Bacilli</taxon>
        <taxon>Bacillales</taxon>
        <taxon>Paenibacillaceae</taxon>
        <taxon>Paenibacillus</taxon>
    </lineage>
</organism>
<dbReference type="AlphaFoldDB" id="A0A4P6EU36"/>
<comment type="pathway">
    <text evidence="3">Carbohydrate degradation; pentose phosphate pathway; D-ribose 5-phosphate from D-ribulose 5-phosphate (non-oxidative stage): step 1/1.</text>
</comment>
<dbReference type="InterPro" id="IPR004788">
    <property type="entry name" value="Ribose5P_isomerase_type_A"/>
</dbReference>
<comment type="similarity">
    <text evidence="3">Belongs to the ribose 5-phosphate isomerase family.</text>
</comment>
<feature type="binding site" evidence="3">
    <location>
        <begin position="25"/>
        <end position="28"/>
    </location>
    <ligand>
        <name>substrate</name>
    </ligand>
</feature>
<evidence type="ECO:0000313" key="4">
    <source>
        <dbReference type="EMBL" id="QAY65985.1"/>
    </source>
</evidence>
<feature type="binding site" evidence="3">
    <location>
        <begin position="93"/>
        <end position="96"/>
    </location>
    <ligand>
        <name>substrate</name>
    </ligand>
</feature>
<dbReference type="SUPFAM" id="SSF75445">
    <property type="entry name" value="D-ribose-5-phosphate isomerase (RpiA), lid domain"/>
    <property type="match status" value="1"/>
</dbReference>
<feature type="binding site" evidence="3">
    <location>
        <position position="120"/>
    </location>
    <ligand>
        <name>substrate</name>
    </ligand>
</feature>
<dbReference type="Proteomes" id="UP000293568">
    <property type="component" value="Chromosome"/>
</dbReference>
<comment type="function">
    <text evidence="3">Catalyzes the reversible conversion of ribose-5-phosphate to ribulose 5-phosphate.</text>
</comment>
<dbReference type="KEGG" id="pprt:ET464_05875"/>